<proteinExistence type="predicted"/>
<dbReference type="InterPro" id="IPR011701">
    <property type="entry name" value="MFS"/>
</dbReference>
<feature type="transmembrane region" description="Helical" evidence="1">
    <location>
        <begin position="179"/>
        <end position="196"/>
    </location>
</feature>
<evidence type="ECO:0000313" key="3">
    <source>
        <dbReference type="EMBL" id="QOL00312.1"/>
    </source>
</evidence>
<feature type="transmembrane region" description="Helical" evidence="1">
    <location>
        <begin position="352"/>
        <end position="374"/>
    </location>
</feature>
<feature type="transmembrane region" description="Helical" evidence="1">
    <location>
        <begin position="86"/>
        <end position="105"/>
    </location>
</feature>
<sequence>MTASATPSTPTSASPPFVKLDVRAIALLGIGHVSDDINQSFLPALLPLLVAQRHLTFQAAASLVFAQAVSSSVVQPAIGYVADKRPMPWLAGVGLLLAGGGIAAIGFMPTYALIFICALISGLGVAMFHPEAARFANLASGTKKASGMRWFAVGGNIGFSIGPAFATIALVAFGITGTFVVAIPVAVMGTLLILETKRFRTFLPRLQRGAKAPARVPDDWSAFGRLTAFVMLRSTAYLGLVSFIPLYFVHVVHVSPAVGNLVLTTFLLAGIGGTIVGGPLADRHGRRAVIFISMAITLAFVALFAFTTDGTGVAPLVAGFVCALGLGFFVAGSQAPTIVLAQDYLPNRLGMASGVTLGLAVSVGGMFSPVLGAIGDRFGLHASILAIVALTALSLAVGLTMPSNEKRRALLLQRATPAV</sequence>
<dbReference type="PANTHER" id="PTHR43129:SF1">
    <property type="entry name" value="FOSMIDOMYCIN RESISTANCE PROTEIN"/>
    <property type="match status" value="1"/>
</dbReference>
<reference evidence="3" key="1">
    <citation type="submission" date="2020-09" db="EMBL/GenBank/DDBJ databases">
        <title>A new high-throughput screening method to detect antimicrobial volatiles from metagenomic clone libraries.</title>
        <authorList>
            <person name="Stocker F."/>
            <person name="Obermeier M."/>
            <person name="Resch K."/>
            <person name="Berg G."/>
            <person name="Mueller Bogota C.A."/>
        </authorList>
    </citation>
    <scope>NUCLEOTIDE SEQUENCE</scope>
</reference>
<dbReference type="CDD" id="cd17478">
    <property type="entry name" value="MFS_FsR"/>
    <property type="match status" value="1"/>
</dbReference>
<feature type="domain" description="Major facilitator superfamily (MFS) profile" evidence="2">
    <location>
        <begin position="24"/>
        <end position="406"/>
    </location>
</feature>
<feature type="transmembrane region" description="Helical" evidence="1">
    <location>
        <begin position="380"/>
        <end position="401"/>
    </location>
</feature>
<name>A0A7L9QBQ5_9ZZZZ</name>
<evidence type="ECO:0000259" key="2">
    <source>
        <dbReference type="PROSITE" id="PS50850"/>
    </source>
</evidence>
<feature type="transmembrane region" description="Helical" evidence="1">
    <location>
        <begin position="111"/>
        <end position="129"/>
    </location>
</feature>
<keyword evidence="1" id="KW-1133">Transmembrane helix</keyword>
<dbReference type="SUPFAM" id="SSF103473">
    <property type="entry name" value="MFS general substrate transporter"/>
    <property type="match status" value="1"/>
</dbReference>
<protein>
    <submittedName>
        <fullName evidence="3">Fosmidomycin resistance protein</fullName>
    </submittedName>
</protein>
<feature type="transmembrane region" description="Helical" evidence="1">
    <location>
        <begin position="235"/>
        <end position="255"/>
    </location>
</feature>
<dbReference type="GO" id="GO:0022857">
    <property type="term" value="F:transmembrane transporter activity"/>
    <property type="evidence" value="ECO:0007669"/>
    <property type="project" value="InterPro"/>
</dbReference>
<dbReference type="EMBL" id="MW000466">
    <property type="protein sequence ID" value="QOL00312.1"/>
    <property type="molecule type" value="Genomic_DNA"/>
</dbReference>
<dbReference type="GO" id="GO:0005886">
    <property type="term" value="C:plasma membrane"/>
    <property type="evidence" value="ECO:0007669"/>
    <property type="project" value="TreeGrafter"/>
</dbReference>
<dbReference type="AlphaFoldDB" id="A0A7L9QBQ5"/>
<keyword evidence="1" id="KW-0812">Transmembrane</keyword>
<feature type="transmembrane region" description="Helical" evidence="1">
    <location>
        <begin position="288"/>
        <end position="306"/>
    </location>
</feature>
<dbReference type="InterPro" id="IPR020846">
    <property type="entry name" value="MFS_dom"/>
</dbReference>
<gene>
    <name evidence="3" type="primary">fsr</name>
</gene>
<feature type="transmembrane region" description="Helical" evidence="1">
    <location>
        <begin position="261"/>
        <end position="281"/>
    </location>
</feature>
<feature type="transmembrane region" description="Helical" evidence="1">
    <location>
        <begin position="312"/>
        <end position="331"/>
    </location>
</feature>
<organism evidence="3">
    <name type="scientific">uncultured organism</name>
    <dbReference type="NCBI Taxonomy" id="155900"/>
    <lineage>
        <taxon>unclassified sequences</taxon>
        <taxon>environmental samples</taxon>
    </lineage>
</organism>
<dbReference type="InterPro" id="IPR036259">
    <property type="entry name" value="MFS_trans_sf"/>
</dbReference>
<dbReference type="Gene3D" id="1.20.1250.20">
    <property type="entry name" value="MFS general substrate transporter like domains"/>
    <property type="match status" value="2"/>
</dbReference>
<keyword evidence="1" id="KW-0472">Membrane</keyword>
<feature type="transmembrane region" description="Helical" evidence="1">
    <location>
        <begin position="150"/>
        <end position="173"/>
    </location>
</feature>
<accession>A0A7L9QBQ5</accession>
<dbReference type="Pfam" id="PF07690">
    <property type="entry name" value="MFS_1"/>
    <property type="match status" value="1"/>
</dbReference>
<dbReference type="PANTHER" id="PTHR43129">
    <property type="entry name" value="FOSMIDOMYCIN RESISTANCE PROTEIN"/>
    <property type="match status" value="1"/>
</dbReference>
<dbReference type="PROSITE" id="PS50850">
    <property type="entry name" value="MFS"/>
    <property type="match status" value="1"/>
</dbReference>
<evidence type="ECO:0000256" key="1">
    <source>
        <dbReference type="SAM" id="Phobius"/>
    </source>
</evidence>